<dbReference type="GO" id="GO:0004984">
    <property type="term" value="F:olfactory receptor activity"/>
    <property type="evidence" value="ECO:0007669"/>
    <property type="project" value="InterPro"/>
</dbReference>
<dbReference type="VEuPathDB" id="VectorBase:GPPI020443"/>
<dbReference type="Proteomes" id="UP000092460">
    <property type="component" value="Unassembled WGS sequence"/>
</dbReference>
<feature type="transmembrane region" description="Helical" evidence="10">
    <location>
        <begin position="47"/>
        <end position="65"/>
    </location>
</feature>
<evidence type="ECO:0000256" key="3">
    <source>
        <dbReference type="ARBA" id="ARBA00022606"/>
    </source>
</evidence>
<keyword evidence="8" id="KW-0675">Receptor</keyword>
<keyword evidence="7 10" id="KW-0472">Membrane</keyword>
<evidence type="ECO:0000256" key="2">
    <source>
        <dbReference type="ARBA" id="ARBA00022475"/>
    </source>
</evidence>
<dbReference type="GO" id="GO:0005886">
    <property type="term" value="C:plasma membrane"/>
    <property type="evidence" value="ECO:0007669"/>
    <property type="project" value="UniProtKB-SubCell"/>
</dbReference>
<feature type="transmembrane region" description="Helical" evidence="10">
    <location>
        <begin position="85"/>
        <end position="118"/>
    </location>
</feature>
<reference evidence="11" key="2">
    <citation type="submission" date="2020-05" db="UniProtKB">
        <authorList>
            <consortium name="EnsemblMetazoa"/>
        </authorList>
    </citation>
    <scope>IDENTIFICATION</scope>
    <source>
        <strain evidence="11">IAEA</strain>
    </source>
</reference>
<keyword evidence="12" id="KW-1185">Reference proteome</keyword>
<evidence type="ECO:0000256" key="4">
    <source>
        <dbReference type="ARBA" id="ARBA00022692"/>
    </source>
</evidence>
<organism evidence="11 12">
    <name type="scientific">Glossina palpalis gambiensis</name>
    <dbReference type="NCBI Taxonomy" id="67801"/>
    <lineage>
        <taxon>Eukaryota</taxon>
        <taxon>Metazoa</taxon>
        <taxon>Ecdysozoa</taxon>
        <taxon>Arthropoda</taxon>
        <taxon>Hexapoda</taxon>
        <taxon>Insecta</taxon>
        <taxon>Pterygota</taxon>
        <taxon>Neoptera</taxon>
        <taxon>Endopterygota</taxon>
        <taxon>Diptera</taxon>
        <taxon>Brachycera</taxon>
        <taxon>Muscomorpha</taxon>
        <taxon>Hippoboscoidea</taxon>
        <taxon>Glossinidae</taxon>
        <taxon>Glossina</taxon>
    </lineage>
</organism>
<accession>A0A1B0B6H0</accession>
<feature type="transmembrane region" description="Helical" evidence="10">
    <location>
        <begin position="222"/>
        <end position="244"/>
    </location>
</feature>
<evidence type="ECO:0000256" key="6">
    <source>
        <dbReference type="ARBA" id="ARBA00022989"/>
    </source>
</evidence>
<evidence type="ECO:0000256" key="8">
    <source>
        <dbReference type="ARBA" id="ARBA00023170"/>
    </source>
</evidence>
<proteinExistence type="predicted"/>
<evidence type="ECO:0000313" key="11">
    <source>
        <dbReference type="EnsemblMetazoa" id="GPPI020443-PA"/>
    </source>
</evidence>
<evidence type="ECO:0000256" key="5">
    <source>
        <dbReference type="ARBA" id="ARBA00022725"/>
    </source>
</evidence>
<evidence type="ECO:0000256" key="7">
    <source>
        <dbReference type="ARBA" id="ARBA00023136"/>
    </source>
</evidence>
<keyword evidence="2" id="KW-1003">Cell membrane</keyword>
<feature type="transmembrane region" description="Helical" evidence="10">
    <location>
        <begin position="256"/>
        <end position="275"/>
    </location>
</feature>
<dbReference type="EMBL" id="JXJN01009096">
    <property type="status" value="NOT_ANNOTATED_CDS"/>
    <property type="molecule type" value="Genomic_DNA"/>
</dbReference>
<keyword evidence="9" id="KW-0807">Transducer</keyword>
<keyword evidence="3" id="KW-0716">Sensory transduction</keyword>
<comment type="subcellular location">
    <subcellularLocation>
        <location evidence="1">Cell membrane</location>
        <topology evidence="1">Multi-pass membrane protein</topology>
    </subcellularLocation>
</comment>
<reference evidence="12" key="1">
    <citation type="submission" date="2015-01" db="EMBL/GenBank/DDBJ databases">
        <authorList>
            <person name="Aksoy S."/>
            <person name="Warren W."/>
            <person name="Wilson R.K."/>
        </authorList>
    </citation>
    <scope>NUCLEOTIDE SEQUENCE [LARGE SCALE GENOMIC DNA]</scope>
    <source>
        <strain evidence="12">IAEA</strain>
    </source>
</reference>
<keyword evidence="5" id="KW-0552">Olfaction</keyword>
<name>A0A1B0B6H0_9MUSC</name>
<dbReference type="EnsemblMetazoa" id="GPPI020443-RA">
    <property type="protein sequence ID" value="GPPI020443-PA"/>
    <property type="gene ID" value="GPPI020443"/>
</dbReference>
<evidence type="ECO:0000256" key="1">
    <source>
        <dbReference type="ARBA" id="ARBA00004651"/>
    </source>
</evidence>
<dbReference type="GO" id="GO:0007165">
    <property type="term" value="P:signal transduction"/>
    <property type="evidence" value="ECO:0007669"/>
    <property type="project" value="UniProtKB-KW"/>
</dbReference>
<protein>
    <submittedName>
        <fullName evidence="11">Uncharacterized protein</fullName>
    </submittedName>
</protein>
<dbReference type="InterPro" id="IPR004117">
    <property type="entry name" value="7tm6_olfct_rcpt"/>
</dbReference>
<evidence type="ECO:0000256" key="10">
    <source>
        <dbReference type="SAM" id="Phobius"/>
    </source>
</evidence>
<dbReference type="STRING" id="67801.A0A1B0B6H0"/>
<dbReference type="GO" id="GO:0005549">
    <property type="term" value="F:odorant binding"/>
    <property type="evidence" value="ECO:0007669"/>
    <property type="project" value="InterPro"/>
</dbReference>
<dbReference type="Pfam" id="PF02949">
    <property type="entry name" value="7tm_6"/>
    <property type="match status" value="1"/>
</dbReference>
<evidence type="ECO:0000313" key="12">
    <source>
        <dbReference type="Proteomes" id="UP000092460"/>
    </source>
</evidence>
<keyword evidence="6 10" id="KW-1133">Transmembrane helix</keyword>
<evidence type="ECO:0000256" key="9">
    <source>
        <dbReference type="ARBA" id="ARBA00023224"/>
    </source>
</evidence>
<sequence length="295" mass="34395">MVDIKDLQIHPEVFENPLIIIHLKSMLLYGLIVSTEQKHKRFSLRRGAVFTISFVISCALIVLKGEAEPILLFQLFPFGEVYDNFLIGYLGACYALFLGITTIPCWHTFITCLMKYIVLKFQIINKRLKEMDISKLSPNFSLQLDMIDNLNENDLNYWRLKMCEFCVKEQTKIKMTISNIVELLRTRRRVDANEALNIGLVNRMVATGTNVELNLFANEIQALIRIPVFLDFIIFSVLICFLFYALTTDNPSKMDYFFMLIYLFVMASILWLYHWHATLIAQCSMLQCHKENDNN</sequence>
<keyword evidence="4 10" id="KW-0812">Transmembrane</keyword>
<dbReference type="AlphaFoldDB" id="A0A1B0B6H0"/>